<evidence type="ECO:0000313" key="2">
    <source>
        <dbReference type="EMBL" id="KAF1808865.1"/>
    </source>
</evidence>
<dbReference type="EMBL" id="ML975178">
    <property type="protein sequence ID" value="KAF1808865.1"/>
    <property type="molecule type" value="Genomic_DNA"/>
</dbReference>
<name>A0A6G1FSM4_9PEZI</name>
<evidence type="ECO:0000313" key="3">
    <source>
        <dbReference type="Proteomes" id="UP000504638"/>
    </source>
</evidence>
<sequence>MVSLIERHVRLDSNKANQNPRSPSKPEDDFYGSFSNLTLKIDDKKTVIKKEPGDENEHPSFTTDAEKPSTKGRFRPCKGPSSAQDPISDTEKEQRLEDLSQEELRRVCSRSPLWGKVQGRLNKRDDVKGYQTHGDSWRRTWERHCVERPFRKFAQNNGIHFVDVEGYQACKLWWERDWDSRHPARESG</sequence>
<organism evidence="2">
    <name type="scientific">Eremomyces bilateralis CBS 781.70</name>
    <dbReference type="NCBI Taxonomy" id="1392243"/>
    <lineage>
        <taxon>Eukaryota</taxon>
        <taxon>Fungi</taxon>
        <taxon>Dikarya</taxon>
        <taxon>Ascomycota</taxon>
        <taxon>Pezizomycotina</taxon>
        <taxon>Dothideomycetes</taxon>
        <taxon>Dothideomycetes incertae sedis</taxon>
        <taxon>Eremomycetales</taxon>
        <taxon>Eremomycetaceae</taxon>
        <taxon>Eremomyces</taxon>
    </lineage>
</organism>
<proteinExistence type="predicted"/>
<reference evidence="2 4" key="1">
    <citation type="submission" date="2020-01" db="EMBL/GenBank/DDBJ databases">
        <authorList>
            <consortium name="DOE Joint Genome Institute"/>
            <person name="Haridas S."/>
            <person name="Albert R."/>
            <person name="Binder M."/>
            <person name="Bloem J."/>
            <person name="Labutti K."/>
            <person name="Salamov A."/>
            <person name="Andreopoulos B."/>
            <person name="Baker S.E."/>
            <person name="Barry K."/>
            <person name="Bills G."/>
            <person name="Bluhm B.H."/>
            <person name="Cannon C."/>
            <person name="Castanera R."/>
            <person name="Culley D.E."/>
            <person name="Daum C."/>
            <person name="Ezra D."/>
            <person name="Gonzalez J.B."/>
            <person name="Henrissat B."/>
            <person name="Kuo A."/>
            <person name="Liang C."/>
            <person name="Lipzen A."/>
            <person name="Lutzoni F."/>
            <person name="Magnuson J."/>
            <person name="Mondo S."/>
            <person name="Nolan M."/>
            <person name="Ohm R."/>
            <person name="Pangilinan J."/>
            <person name="Park H.-J."/>
            <person name="Ramirez L."/>
            <person name="Alfaro M."/>
            <person name="Sun H."/>
            <person name="Tritt A."/>
            <person name="Yoshinaga Y."/>
            <person name="Zwiers L.-H."/>
            <person name="Turgeon B.G."/>
            <person name="Goodwin S.B."/>
            <person name="Spatafora J.W."/>
            <person name="Crous P.W."/>
            <person name="Grigoriev I.V."/>
        </authorList>
    </citation>
    <scope>NUCLEOTIDE SEQUENCE</scope>
    <source>
        <strain evidence="2 4">CBS 781.70</strain>
    </source>
</reference>
<evidence type="ECO:0000256" key="1">
    <source>
        <dbReference type="SAM" id="MobiDB-lite"/>
    </source>
</evidence>
<keyword evidence="3" id="KW-1185">Reference proteome</keyword>
<protein>
    <submittedName>
        <fullName evidence="2 4">Uncharacterized protein</fullName>
    </submittedName>
</protein>
<dbReference type="Proteomes" id="UP000504638">
    <property type="component" value="Unplaced"/>
</dbReference>
<dbReference type="AlphaFoldDB" id="A0A6G1FSM4"/>
<feature type="compositionally biased region" description="Basic and acidic residues" evidence="1">
    <location>
        <begin position="89"/>
        <end position="101"/>
    </location>
</feature>
<dbReference type="GeneID" id="54422122"/>
<feature type="region of interest" description="Disordered" evidence="1">
    <location>
        <begin position="1"/>
        <end position="101"/>
    </location>
</feature>
<reference evidence="4" key="3">
    <citation type="submission" date="2025-04" db="UniProtKB">
        <authorList>
            <consortium name="RefSeq"/>
        </authorList>
    </citation>
    <scope>IDENTIFICATION</scope>
    <source>
        <strain evidence="4">CBS 781.70</strain>
    </source>
</reference>
<reference evidence="4" key="2">
    <citation type="submission" date="2020-04" db="EMBL/GenBank/DDBJ databases">
        <authorList>
            <consortium name="NCBI Genome Project"/>
        </authorList>
    </citation>
    <scope>NUCLEOTIDE SEQUENCE</scope>
    <source>
        <strain evidence="4">CBS 781.70</strain>
    </source>
</reference>
<feature type="compositionally biased region" description="Basic and acidic residues" evidence="1">
    <location>
        <begin position="40"/>
        <end position="69"/>
    </location>
</feature>
<evidence type="ECO:0000313" key="4">
    <source>
        <dbReference type="RefSeq" id="XP_033530496.1"/>
    </source>
</evidence>
<accession>A0A6G1FSM4</accession>
<feature type="compositionally biased region" description="Basic and acidic residues" evidence="1">
    <location>
        <begin position="1"/>
        <end position="13"/>
    </location>
</feature>
<dbReference type="RefSeq" id="XP_033530496.1">
    <property type="nucleotide sequence ID" value="XM_033681552.1"/>
</dbReference>
<gene>
    <name evidence="2 4" type="ORF">P152DRAFT_476963</name>
</gene>